<evidence type="ECO:0000313" key="3">
    <source>
        <dbReference type="Proteomes" id="UP000006671"/>
    </source>
</evidence>
<dbReference type="SUPFAM" id="SSF48403">
    <property type="entry name" value="Ankyrin repeat"/>
    <property type="match status" value="1"/>
</dbReference>
<dbReference type="Gene3D" id="1.25.40.20">
    <property type="entry name" value="Ankyrin repeat-containing domain"/>
    <property type="match status" value="1"/>
</dbReference>
<gene>
    <name evidence="2" type="ORF">NAEGRDRAFT_74869</name>
</gene>
<dbReference type="EMBL" id="GG738918">
    <property type="protein sequence ID" value="EFC37484.1"/>
    <property type="molecule type" value="Genomic_DNA"/>
</dbReference>
<evidence type="ECO:0000256" key="1">
    <source>
        <dbReference type="SAM" id="MobiDB-lite"/>
    </source>
</evidence>
<keyword evidence="3" id="KW-1185">Reference proteome</keyword>
<dbReference type="OMA" id="ECMKEDC"/>
<dbReference type="KEGG" id="ngr:NAEGRDRAFT_74869"/>
<protein>
    <submittedName>
        <fullName evidence="2">ANK domain-containing protein</fullName>
    </submittedName>
</protein>
<dbReference type="Proteomes" id="UP000006671">
    <property type="component" value="Unassembled WGS sequence"/>
</dbReference>
<feature type="compositionally biased region" description="Basic and acidic residues" evidence="1">
    <location>
        <begin position="1"/>
        <end position="11"/>
    </location>
</feature>
<dbReference type="RefSeq" id="XP_002670228.1">
    <property type="nucleotide sequence ID" value="XM_002670182.1"/>
</dbReference>
<dbReference type="OrthoDB" id="2157354at2759"/>
<evidence type="ECO:0000313" key="2">
    <source>
        <dbReference type="EMBL" id="EFC37484.1"/>
    </source>
</evidence>
<proteinExistence type="predicted"/>
<accession>D2W0I3</accession>
<organism evidence="3">
    <name type="scientific">Naegleria gruberi</name>
    <name type="common">Amoeba</name>
    <dbReference type="NCBI Taxonomy" id="5762"/>
    <lineage>
        <taxon>Eukaryota</taxon>
        <taxon>Discoba</taxon>
        <taxon>Heterolobosea</taxon>
        <taxon>Tetramitia</taxon>
        <taxon>Eutetramitia</taxon>
        <taxon>Vahlkampfiidae</taxon>
        <taxon>Naegleria</taxon>
    </lineage>
</organism>
<dbReference type="AlphaFoldDB" id="D2W0I3"/>
<reference evidence="2 3" key="1">
    <citation type="journal article" date="2010" name="Cell">
        <title>The genome of Naegleria gruberi illuminates early eukaryotic versatility.</title>
        <authorList>
            <person name="Fritz-Laylin L.K."/>
            <person name="Prochnik S.E."/>
            <person name="Ginger M.L."/>
            <person name="Dacks J.B."/>
            <person name="Carpenter M.L."/>
            <person name="Field M.C."/>
            <person name="Kuo A."/>
            <person name="Paredez A."/>
            <person name="Chapman J."/>
            <person name="Pham J."/>
            <person name="Shu S."/>
            <person name="Neupane R."/>
            <person name="Cipriano M."/>
            <person name="Mancuso J."/>
            <person name="Tu H."/>
            <person name="Salamov A."/>
            <person name="Lindquist E."/>
            <person name="Shapiro H."/>
            <person name="Lucas S."/>
            <person name="Grigoriev I.V."/>
            <person name="Cande W.Z."/>
            <person name="Fulton C."/>
            <person name="Rokhsar D.S."/>
            <person name="Dawson S.C."/>
        </authorList>
    </citation>
    <scope>NUCLEOTIDE SEQUENCE [LARGE SCALE GENOMIC DNA]</scope>
    <source>
        <strain evidence="2 3">NEG-M</strain>
    </source>
</reference>
<name>D2W0I3_NAEGR</name>
<sequence length="589" mass="68963">MSPPQDHETDQFPHAPEISSIPNDDHHQEIKLWSEFMNRVGLDVFQFILSFLPPIPYLFQLKRVSSHWKELCEECMKEDCTELFWDQNSSLVVLNMLKFNLKDYASRVGLPEQYEDELFVKNYGSNAMSYVMFGFLRNVLMNFNKLRSITFRNLELNAALLYLIFVEWGKEVESIKFVQCTVDFSNMSRKILYSENADVITHQQYLYFMDPARILNVKFESKSKLESSFTILLEKMKESKLKNISCYECTCLTGFNTMSIDLILPFELMGLISSIENLESAYYDTLIPLTSFDNLPIFKKLVPNVKFNLPCSVIASKMLVYSKYEEVVDYYFSYLSSNFSLRKTRLKAYQQRKIKNMQEFEHFHNNIIPSLVKFFQVYSPFGLDTDLKDIQGFNILHMAISGDMRHVIDFIFDYFTFYNQDTNNVEDTTRILNHLFAANNRLDGRNSTFIIVTKEKTSIITKMMEHLVHFNAQDRDGLTVAHYYAQFGQISKLKSIIAILDKLPTVAERKYFLNFNITNNQGETAVDICYRYKMFALLRYLAEIAPRYDIQNIPEKLPEEIVLTTEDFAKAFVQKTPPKVPTKKSCLFM</sequence>
<feature type="region of interest" description="Disordered" evidence="1">
    <location>
        <begin position="1"/>
        <end position="23"/>
    </location>
</feature>
<dbReference type="GeneID" id="8861087"/>
<dbReference type="InterPro" id="IPR036770">
    <property type="entry name" value="Ankyrin_rpt-contain_sf"/>
</dbReference>
<dbReference type="InParanoid" id="D2W0I3"/>
<dbReference type="VEuPathDB" id="AmoebaDB:NAEGRDRAFT_74869"/>